<dbReference type="Proteomes" id="UP000028013">
    <property type="component" value="Unassembled WGS sequence"/>
</dbReference>
<name>A0A078SW85_BACUN</name>
<proteinExistence type="predicted"/>
<evidence type="ECO:0000313" key="1">
    <source>
        <dbReference type="EMBL" id="KDS65205.1"/>
    </source>
</evidence>
<sequence length="42" mass="5076">MTLNTVFMINMFFSCYIRTAKIKEINLKTIVPFTFFCYKNDK</sequence>
<organism evidence="1 2">
    <name type="scientific">Bacteroides uniformis str. 3978 T3 ii</name>
    <dbReference type="NCBI Taxonomy" id="1339349"/>
    <lineage>
        <taxon>Bacteria</taxon>
        <taxon>Pseudomonadati</taxon>
        <taxon>Bacteroidota</taxon>
        <taxon>Bacteroidia</taxon>
        <taxon>Bacteroidales</taxon>
        <taxon>Bacteroidaceae</taxon>
        <taxon>Bacteroides</taxon>
    </lineage>
</organism>
<comment type="caution">
    <text evidence="1">The sequence shown here is derived from an EMBL/GenBank/DDBJ whole genome shotgun (WGS) entry which is preliminary data.</text>
</comment>
<accession>A0A078SW85</accession>
<dbReference type="AlphaFoldDB" id="A0A078SW85"/>
<reference evidence="1 2" key="1">
    <citation type="submission" date="2014-04" db="EMBL/GenBank/DDBJ databases">
        <authorList>
            <person name="Sears C."/>
            <person name="Carroll K."/>
            <person name="Sack B.R."/>
            <person name="Qadri F."/>
            <person name="Myers L.L."/>
            <person name="Chung G.-T."/>
            <person name="Escheverria P."/>
            <person name="Fraser C.M."/>
            <person name="Sadzewicz L."/>
            <person name="Shefchek K.A."/>
            <person name="Tallon L."/>
            <person name="Das S.P."/>
            <person name="Daugherty S."/>
            <person name="Mongodin E.F."/>
        </authorList>
    </citation>
    <scope>NUCLEOTIDE SEQUENCE [LARGE SCALE GENOMIC DNA]</scope>
    <source>
        <strain evidence="1 2">3978 T3 ii</strain>
    </source>
</reference>
<dbReference type="EMBL" id="JNHN01000001">
    <property type="protein sequence ID" value="KDS65205.1"/>
    <property type="molecule type" value="Genomic_DNA"/>
</dbReference>
<gene>
    <name evidence="1" type="ORF">M094_3132</name>
</gene>
<evidence type="ECO:0000313" key="2">
    <source>
        <dbReference type="Proteomes" id="UP000028013"/>
    </source>
</evidence>
<protein>
    <submittedName>
        <fullName evidence="1">Uncharacterized protein</fullName>
    </submittedName>
</protein>